<evidence type="ECO:0000313" key="1">
    <source>
        <dbReference type="EMBL" id="GAA2514595.1"/>
    </source>
</evidence>
<evidence type="ECO:0000313" key="2">
    <source>
        <dbReference type="Proteomes" id="UP001499978"/>
    </source>
</evidence>
<name>A0ABN3N5F3_9ACTN</name>
<proteinExistence type="predicted"/>
<reference evidence="1 2" key="1">
    <citation type="journal article" date="2019" name="Int. J. Syst. Evol. Microbiol.">
        <title>The Global Catalogue of Microorganisms (GCM) 10K type strain sequencing project: providing services to taxonomists for standard genome sequencing and annotation.</title>
        <authorList>
            <consortium name="The Broad Institute Genomics Platform"/>
            <consortium name="The Broad Institute Genome Sequencing Center for Infectious Disease"/>
            <person name="Wu L."/>
            <person name="Ma J."/>
        </authorList>
    </citation>
    <scope>NUCLEOTIDE SEQUENCE [LARGE SCALE GENOMIC DNA]</scope>
    <source>
        <strain evidence="1 2">JCM 3367</strain>
    </source>
</reference>
<dbReference type="Proteomes" id="UP001499978">
    <property type="component" value="Unassembled WGS sequence"/>
</dbReference>
<organism evidence="1 2">
    <name type="scientific">Pilimelia columellifera subsp. columellifera</name>
    <dbReference type="NCBI Taxonomy" id="706583"/>
    <lineage>
        <taxon>Bacteria</taxon>
        <taxon>Bacillati</taxon>
        <taxon>Actinomycetota</taxon>
        <taxon>Actinomycetes</taxon>
        <taxon>Micromonosporales</taxon>
        <taxon>Micromonosporaceae</taxon>
        <taxon>Pilimelia</taxon>
    </lineage>
</organism>
<keyword evidence="2" id="KW-1185">Reference proteome</keyword>
<dbReference type="EMBL" id="BAAARY010000002">
    <property type="protein sequence ID" value="GAA2514595.1"/>
    <property type="molecule type" value="Genomic_DNA"/>
</dbReference>
<accession>A0ABN3N5F3</accession>
<comment type="caution">
    <text evidence="1">The sequence shown here is derived from an EMBL/GenBank/DDBJ whole genome shotgun (WGS) entry which is preliminary data.</text>
</comment>
<gene>
    <name evidence="1" type="ORF">GCM10010201_08480</name>
</gene>
<protein>
    <submittedName>
        <fullName evidence="1">Uncharacterized protein</fullName>
    </submittedName>
</protein>
<sequence length="89" mass="9575">MEVTPSEFGHEREGLSLLRETLPDRPPFRAWADAAAGCRQPGTATRHFALLEGRDAGDDPSASASALRRAGQTYAVSTLSRHGMDHALT</sequence>